<evidence type="ECO:0000313" key="1">
    <source>
        <dbReference type="EMBL" id="MCU4395853.1"/>
    </source>
</evidence>
<dbReference type="AlphaFoldDB" id="A0AAW5RAB4"/>
<reference evidence="1" key="1">
    <citation type="submission" date="2021-06" db="EMBL/GenBank/DDBJ databases">
        <title>Propagation of a rapidly emergent carbapenem-resistant Acinetobacter baumannii lineage by various extra-hospital transmission networks.</title>
        <authorList>
            <person name="Calix J."/>
        </authorList>
    </citation>
    <scope>NUCLEOTIDE SEQUENCE</scope>
    <source>
        <strain evidence="1">WU_MDCI_Aw63</strain>
    </source>
</reference>
<gene>
    <name evidence="1" type="ORF">KTH64_02465</name>
</gene>
<organism evidence="1 2">
    <name type="scientific">Acinetobacter junii</name>
    <dbReference type="NCBI Taxonomy" id="40215"/>
    <lineage>
        <taxon>Bacteria</taxon>
        <taxon>Pseudomonadati</taxon>
        <taxon>Pseudomonadota</taxon>
        <taxon>Gammaproteobacteria</taxon>
        <taxon>Moraxellales</taxon>
        <taxon>Moraxellaceae</taxon>
        <taxon>Acinetobacter</taxon>
    </lineage>
</organism>
<name>A0AAW5RAB4_ACIJU</name>
<dbReference type="Proteomes" id="UP001208534">
    <property type="component" value="Unassembled WGS sequence"/>
</dbReference>
<proteinExistence type="predicted"/>
<accession>A0AAW5RAB4</accession>
<dbReference type="RefSeq" id="WP_262578461.1">
    <property type="nucleotide sequence ID" value="NZ_JAHPRE010000006.1"/>
</dbReference>
<protein>
    <recommendedName>
        <fullName evidence="3">DUF5063 domain-containing protein</fullName>
    </recommendedName>
</protein>
<sequence length="147" mass="17101">MSNLLDKIELIIRDICELSDRSSPEEYPDHLLVLPDELEMFISQRLAECFPNILEAATEIWCDNGMINRHEPYGVKVELLNQWLMTLDSNELMLAETELSKLSDDDLHTLCCGEETEQERIGSPFINEFLNRIFDEEYESKADTEEL</sequence>
<evidence type="ECO:0000313" key="2">
    <source>
        <dbReference type="Proteomes" id="UP001208534"/>
    </source>
</evidence>
<comment type="caution">
    <text evidence="1">The sequence shown here is derived from an EMBL/GenBank/DDBJ whole genome shotgun (WGS) entry which is preliminary data.</text>
</comment>
<evidence type="ECO:0008006" key="3">
    <source>
        <dbReference type="Google" id="ProtNLM"/>
    </source>
</evidence>
<dbReference type="EMBL" id="JAHPRE010000006">
    <property type="protein sequence ID" value="MCU4395853.1"/>
    <property type="molecule type" value="Genomic_DNA"/>
</dbReference>